<dbReference type="Pfam" id="PF08240">
    <property type="entry name" value="ADH_N"/>
    <property type="match status" value="1"/>
</dbReference>
<evidence type="ECO:0000256" key="2">
    <source>
        <dbReference type="ARBA" id="ARBA00023002"/>
    </source>
</evidence>
<dbReference type="InterPro" id="IPR014189">
    <property type="entry name" value="Quinone_OxRdtase_PIG3"/>
</dbReference>
<dbReference type="EMBL" id="VLLL01000012">
    <property type="protein sequence ID" value="TWJ06480.1"/>
    <property type="molecule type" value="Genomic_DNA"/>
</dbReference>
<protein>
    <submittedName>
        <fullName evidence="4">Putative PIG3 family NAD(P)H quinone oxidoreductase</fullName>
    </submittedName>
</protein>
<gene>
    <name evidence="4" type="ORF">LX16_5216</name>
</gene>
<organism evidence="4 5">
    <name type="scientific">Stackebrandtia albiflava</name>
    <dbReference type="NCBI Taxonomy" id="406432"/>
    <lineage>
        <taxon>Bacteria</taxon>
        <taxon>Bacillati</taxon>
        <taxon>Actinomycetota</taxon>
        <taxon>Actinomycetes</taxon>
        <taxon>Glycomycetales</taxon>
        <taxon>Glycomycetaceae</taxon>
        <taxon>Stackebrandtia</taxon>
    </lineage>
</organism>
<dbReference type="NCBIfam" id="TIGR02824">
    <property type="entry name" value="quinone_pig3"/>
    <property type="match status" value="1"/>
</dbReference>
<reference evidence="4 5" key="1">
    <citation type="journal article" date="2013" name="Stand. Genomic Sci.">
        <title>Genomic Encyclopedia of Type Strains, Phase I: The one thousand microbial genomes (KMG-I) project.</title>
        <authorList>
            <person name="Kyrpides N.C."/>
            <person name="Woyke T."/>
            <person name="Eisen J.A."/>
            <person name="Garrity G."/>
            <person name="Lilburn T.G."/>
            <person name="Beck B.J."/>
            <person name="Whitman W.B."/>
            <person name="Hugenholtz P."/>
            <person name="Klenk H.P."/>
        </authorList>
    </citation>
    <scope>NUCLEOTIDE SEQUENCE [LARGE SCALE GENOMIC DNA]</scope>
    <source>
        <strain evidence="4 5">DSM 45044</strain>
    </source>
</reference>
<evidence type="ECO:0000256" key="1">
    <source>
        <dbReference type="ARBA" id="ARBA00022857"/>
    </source>
</evidence>
<dbReference type="PANTHER" id="PTHR48106">
    <property type="entry name" value="QUINONE OXIDOREDUCTASE PIG3-RELATED"/>
    <property type="match status" value="1"/>
</dbReference>
<evidence type="ECO:0000259" key="3">
    <source>
        <dbReference type="SMART" id="SM00829"/>
    </source>
</evidence>
<dbReference type="GO" id="GO:0070402">
    <property type="term" value="F:NADPH binding"/>
    <property type="evidence" value="ECO:0007669"/>
    <property type="project" value="TreeGrafter"/>
</dbReference>
<accession>A0A562ULJ5</accession>
<dbReference type="PANTHER" id="PTHR48106:SF8">
    <property type="entry name" value="OS02G0805600 PROTEIN"/>
    <property type="match status" value="1"/>
</dbReference>
<dbReference type="Gene3D" id="3.90.180.10">
    <property type="entry name" value="Medium-chain alcohol dehydrogenases, catalytic domain"/>
    <property type="match status" value="1"/>
</dbReference>
<dbReference type="InterPro" id="IPR020843">
    <property type="entry name" value="ER"/>
</dbReference>
<evidence type="ECO:0000313" key="4">
    <source>
        <dbReference type="EMBL" id="TWJ06480.1"/>
    </source>
</evidence>
<dbReference type="SUPFAM" id="SSF50129">
    <property type="entry name" value="GroES-like"/>
    <property type="match status" value="1"/>
</dbReference>
<proteinExistence type="predicted"/>
<dbReference type="InterPro" id="IPR013149">
    <property type="entry name" value="ADH-like_C"/>
</dbReference>
<evidence type="ECO:0000313" key="5">
    <source>
        <dbReference type="Proteomes" id="UP000321617"/>
    </source>
</evidence>
<dbReference type="OrthoDB" id="9780520at2"/>
<keyword evidence="5" id="KW-1185">Reference proteome</keyword>
<comment type="caution">
    <text evidence="4">The sequence shown here is derived from an EMBL/GenBank/DDBJ whole genome shotgun (WGS) entry which is preliminary data.</text>
</comment>
<sequence length="324" mass="33652">MYAVEIDSPGGPEVLRWREVADVVPGPGEVRIDVAAAGVNRADLLQREGRYPPPPNASEFPGLECSGVVSAVGEDVTAWQVGDRVCALLSGGGYAERVTVDAGLVLPVPLGVGLIEAAGLPEAAATVWSNVFALAGLAEGRTLLVHGGSGGIGTFAIQLAAARGCRVMATARDANRDALRALGASVVVDYRDEDFVAEAHRFTNDRGVDVILDNMGAAYLERNIAALAPGGHLAIIGMQGGTKATLHIGALLAKRAGITATGLRSRPLDERIDIVDAVNREVWPLLARGAIRPVVARRLPMAEAAEGHRILEAGGHVGKVLLTV</sequence>
<dbReference type="InterPro" id="IPR011032">
    <property type="entry name" value="GroES-like_sf"/>
</dbReference>
<keyword evidence="1" id="KW-0521">NADP</keyword>
<dbReference type="AlphaFoldDB" id="A0A562ULJ5"/>
<dbReference type="InterPro" id="IPR036291">
    <property type="entry name" value="NAD(P)-bd_dom_sf"/>
</dbReference>
<dbReference type="GO" id="GO:0016651">
    <property type="term" value="F:oxidoreductase activity, acting on NAD(P)H"/>
    <property type="evidence" value="ECO:0007669"/>
    <property type="project" value="TreeGrafter"/>
</dbReference>
<dbReference type="Gene3D" id="3.40.50.720">
    <property type="entry name" value="NAD(P)-binding Rossmann-like Domain"/>
    <property type="match status" value="1"/>
</dbReference>
<dbReference type="Pfam" id="PF00107">
    <property type="entry name" value="ADH_zinc_N"/>
    <property type="match status" value="1"/>
</dbReference>
<keyword evidence="2" id="KW-0560">Oxidoreductase</keyword>
<feature type="domain" description="Enoyl reductase (ER)" evidence="3">
    <location>
        <begin position="10"/>
        <end position="322"/>
    </location>
</feature>
<name>A0A562ULJ5_9ACTN</name>
<dbReference type="Proteomes" id="UP000321617">
    <property type="component" value="Unassembled WGS sequence"/>
</dbReference>
<dbReference type="SMART" id="SM00829">
    <property type="entry name" value="PKS_ER"/>
    <property type="match status" value="1"/>
</dbReference>
<dbReference type="InterPro" id="IPR013154">
    <property type="entry name" value="ADH-like_N"/>
</dbReference>
<dbReference type="CDD" id="cd05276">
    <property type="entry name" value="p53_inducible_oxidoreductase"/>
    <property type="match status" value="1"/>
</dbReference>
<dbReference type="SUPFAM" id="SSF51735">
    <property type="entry name" value="NAD(P)-binding Rossmann-fold domains"/>
    <property type="match status" value="1"/>
</dbReference>
<dbReference type="RefSeq" id="WP_147144559.1">
    <property type="nucleotide sequence ID" value="NZ_BAABIJ010000002.1"/>
</dbReference>